<name>A0A0F7SEW5_PHARH</name>
<evidence type="ECO:0000256" key="3">
    <source>
        <dbReference type="ARBA" id="ARBA00022722"/>
    </source>
</evidence>
<evidence type="ECO:0000259" key="8">
    <source>
        <dbReference type="PROSITE" id="PS50800"/>
    </source>
</evidence>
<dbReference type="Pfam" id="PF00929">
    <property type="entry name" value="RNase_T"/>
    <property type="match status" value="1"/>
</dbReference>
<evidence type="ECO:0000313" key="9">
    <source>
        <dbReference type="EMBL" id="CDZ97166.1"/>
    </source>
</evidence>
<dbReference type="InterPro" id="IPR003034">
    <property type="entry name" value="SAP_dom"/>
</dbReference>
<feature type="compositionally biased region" description="Low complexity" evidence="7">
    <location>
        <begin position="343"/>
        <end position="358"/>
    </location>
</feature>
<evidence type="ECO:0000256" key="5">
    <source>
        <dbReference type="ARBA" id="ARBA00022839"/>
    </source>
</evidence>
<dbReference type="GO" id="GO:0003676">
    <property type="term" value="F:nucleic acid binding"/>
    <property type="evidence" value="ECO:0007669"/>
    <property type="project" value="InterPro"/>
</dbReference>
<protein>
    <submittedName>
        <fullName evidence="9">Predicted exonuclease</fullName>
    </submittedName>
</protein>
<feature type="compositionally biased region" description="Basic and acidic residues" evidence="7">
    <location>
        <begin position="373"/>
        <end position="384"/>
    </location>
</feature>
<dbReference type="InterPro" id="IPR012337">
    <property type="entry name" value="RNaseH-like_sf"/>
</dbReference>
<keyword evidence="2" id="KW-0963">Cytoplasm</keyword>
<evidence type="ECO:0000256" key="4">
    <source>
        <dbReference type="ARBA" id="ARBA00022801"/>
    </source>
</evidence>
<dbReference type="GO" id="GO:0005737">
    <property type="term" value="C:cytoplasm"/>
    <property type="evidence" value="ECO:0007669"/>
    <property type="project" value="UniProtKB-SubCell"/>
</dbReference>
<dbReference type="InterPro" id="IPR047201">
    <property type="entry name" value="ERI-1_3'hExo-like"/>
</dbReference>
<evidence type="ECO:0000256" key="7">
    <source>
        <dbReference type="SAM" id="MobiDB-lite"/>
    </source>
</evidence>
<feature type="compositionally biased region" description="Low complexity" evidence="7">
    <location>
        <begin position="310"/>
        <end position="327"/>
    </location>
</feature>
<dbReference type="PANTHER" id="PTHR23044:SF61">
    <property type="entry name" value="3'-5' EXORIBONUCLEASE 1-RELATED"/>
    <property type="match status" value="1"/>
</dbReference>
<proteinExistence type="predicted"/>
<feature type="region of interest" description="Disordered" evidence="7">
    <location>
        <begin position="1"/>
        <end position="26"/>
    </location>
</feature>
<dbReference type="Gene3D" id="3.30.420.10">
    <property type="entry name" value="Ribonuclease H-like superfamily/Ribonuclease H"/>
    <property type="match status" value="2"/>
</dbReference>
<dbReference type="InterPro" id="IPR013520">
    <property type="entry name" value="Ribonucl_H"/>
</dbReference>
<accession>A0A0F7SEW5</accession>
<dbReference type="AlphaFoldDB" id="A0A0F7SEW5"/>
<dbReference type="InterPro" id="IPR036397">
    <property type="entry name" value="RNaseH_sf"/>
</dbReference>
<evidence type="ECO:0000256" key="6">
    <source>
        <dbReference type="ARBA" id="ARBA00023158"/>
    </source>
</evidence>
<dbReference type="PANTHER" id="PTHR23044">
    <property type="entry name" value="3'-5' EXONUCLEASE ERI1-RELATED"/>
    <property type="match status" value="1"/>
</dbReference>
<reference evidence="9" key="1">
    <citation type="submission" date="2014-08" db="EMBL/GenBank/DDBJ databases">
        <authorList>
            <person name="Sharma Rahul"/>
            <person name="Thines Marco"/>
        </authorList>
    </citation>
    <scope>NUCLEOTIDE SEQUENCE</scope>
</reference>
<keyword evidence="3" id="KW-0540">Nuclease</keyword>
<feature type="domain" description="SAP" evidence="8">
    <location>
        <begin position="21"/>
        <end position="55"/>
    </location>
</feature>
<evidence type="ECO:0000256" key="2">
    <source>
        <dbReference type="ARBA" id="ARBA00022490"/>
    </source>
</evidence>
<dbReference type="PROSITE" id="PS50800">
    <property type="entry name" value="SAP"/>
    <property type="match status" value="1"/>
</dbReference>
<dbReference type="SMART" id="SM00479">
    <property type="entry name" value="EXOIII"/>
    <property type="match status" value="1"/>
</dbReference>
<feature type="compositionally biased region" description="Polar residues" evidence="7">
    <location>
        <begin position="1"/>
        <end position="10"/>
    </location>
</feature>
<sequence length="475" mass="53349">MDNLSDSGSGRSEGAPFPKPKSSDGTYQLRQQLQQLGLSTQGKKETLLKRTRKAWNELHGSQEVTSDGLDEESLTQDQTDFFSTIKGRYHSFLVLDIEATCESGDHKFGYPNEVIELPVVLLKWRARQKTDLSSESCKESTSVTVMELYIEDEFQSYVRPTFQPKLSTYCTTLTGINQETVDAAPTFPEAIVNLETWMAKHGLVSNSTLKNSESNDRKTESFLWITDGPFDIRDFIAKQCFISNIAIPEYFTGDVLDIKTFLSKYLTRLWLEEQAEPSLSSPSSPPSPLTSASYTVEEEINSTTDNIKESYTTNTSSSSTLLPSTSPAANRASINPNIDPSFLPSHLILSQSQPSSSPKAPMTKRERHLTKMRALEEKKKDMTSRRRKSGKGKGREPPNFFGTIKKNLEKLGLGEFEGRQHSGIDDSRNIARLLIELARRGETLCPNLFIKSGSKTWPWMGVERGEIIWNVSRRS</sequence>
<keyword evidence="6" id="KW-0943">RNA-mediated gene silencing</keyword>
<organism evidence="9">
    <name type="scientific">Phaffia rhodozyma</name>
    <name type="common">Yeast</name>
    <name type="synonym">Xanthophyllomyces dendrorhous</name>
    <dbReference type="NCBI Taxonomy" id="264483"/>
    <lineage>
        <taxon>Eukaryota</taxon>
        <taxon>Fungi</taxon>
        <taxon>Dikarya</taxon>
        <taxon>Basidiomycota</taxon>
        <taxon>Agaricomycotina</taxon>
        <taxon>Tremellomycetes</taxon>
        <taxon>Cystofilobasidiales</taxon>
        <taxon>Mrakiaceae</taxon>
        <taxon>Phaffia</taxon>
    </lineage>
</organism>
<comment type="subcellular location">
    <subcellularLocation>
        <location evidence="1">Cytoplasm</location>
    </subcellularLocation>
</comment>
<dbReference type="EMBL" id="LN483167">
    <property type="protein sequence ID" value="CDZ97166.1"/>
    <property type="molecule type" value="Genomic_DNA"/>
</dbReference>
<dbReference type="CDD" id="cd06133">
    <property type="entry name" value="ERI-1_3'hExo_like"/>
    <property type="match status" value="1"/>
</dbReference>
<keyword evidence="5 9" id="KW-0269">Exonuclease</keyword>
<keyword evidence="4" id="KW-0378">Hydrolase</keyword>
<dbReference type="InterPro" id="IPR051274">
    <property type="entry name" value="3-5_Exoribonuclease"/>
</dbReference>
<evidence type="ECO:0000256" key="1">
    <source>
        <dbReference type="ARBA" id="ARBA00004496"/>
    </source>
</evidence>
<dbReference type="GO" id="GO:0000175">
    <property type="term" value="F:3'-5'-RNA exonuclease activity"/>
    <property type="evidence" value="ECO:0007669"/>
    <property type="project" value="InterPro"/>
</dbReference>
<dbReference type="SUPFAM" id="SSF53098">
    <property type="entry name" value="Ribonuclease H-like"/>
    <property type="match status" value="1"/>
</dbReference>
<feature type="region of interest" description="Disordered" evidence="7">
    <location>
        <begin position="276"/>
        <end position="402"/>
    </location>
</feature>
<dbReference type="GO" id="GO:0031047">
    <property type="term" value="P:regulatory ncRNA-mediated gene silencing"/>
    <property type="evidence" value="ECO:0007669"/>
    <property type="project" value="UniProtKB-KW"/>
</dbReference>